<name>A0A9W6YTH9_AMBMO</name>
<organism evidence="1 2">
    <name type="scientific">Ambrosiozyma monospora</name>
    <name type="common">Yeast</name>
    <name type="synonym">Endomycopsis monosporus</name>
    <dbReference type="NCBI Taxonomy" id="43982"/>
    <lineage>
        <taxon>Eukaryota</taxon>
        <taxon>Fungi</taxon>
        <taxon>Dikarya</taxon>
        <taxon>Ascomycota</taxon>
        <taxon>Saccharomycotina</taxon>
        <taxon>Pichiomycetes</taxon>
        <taxon>Pichiales</taxon>
        <taxon>Pichiaceae</taxon>
        <taxon>Ambrosiozyma</taxon>
    </lineage>
</organism>
<evidence type="ECO:0000313" key="2">
    <source>
        <dbReference type="Proteomes" id="UP001165063"/>
    </source>
</evidence>
<sequence length="111" mass="12534">MDPISRFEGAREVKEDSRIQKSRTVAAWPCPSHNQKTTISPNSSMVFTIYPEICCKLLFSCGRLPSISQATVVQIPLHSNIATTFMSKLFNEYIKKQNHVCFLTSESSFSD</sequence>
<protein>
    <submittedName>
        <fullName evidence="1">Unnamed protein product</fullName>
    </submittedName>
</protein>
<dbReference type="AlphaFoldDB" id="A0A9W6YTH9"/>
<gene>
    <name evidence="1" type="ORF">Amon01_000088800</name>
</gene>
<comment type="caution">
    <text evidence="1">The sequence shown here is derived from an EMBL/GenBank/DDBJ whole genome shotgun (WGS) entry which is preliminary data.</text>
</comment>
<dbReference type="Proteomes" id="UP001165063">
    <property type="component" value="Unassembled WGS sequence"/>
</dbReference>
<dbReference type="EMBL" id="BSXU01000251">
    <property type="protein sequence ID" value="GMG19981.1"/>
    <property type="molecule type" value="Genomic_DNA"/>
</dbReference>
<keyword evidence="2" id="KW-1185">Reference proteome</keyword>
<accession>A0A9W6YTH9</accession>
<evidence type="ECO:0000313" key="1">
    <source>
        <dbReference type="EMBL" id="GMG19981.1"/>
    </source>
</evidence>
<reference evidence="1" key="1">
    <citation type="submission" date="2023-04" db="EMBL/GenBank/DDBJ databases">
        <title>Ambrosiozyma monospora NBRC 1965.</title>
        <authorList>
            <person name="Ichikawa N."/>
            <person name="Sato H."/>
            <person name="Tonouchi N."/>
        </authorList>
    </citation>
    <scope>NUCLEOTIDE SEQUENCE</scope>
    <source>
        <strain evidence="1">NBRC 1965</strain>
    </source>
</reference>
<proteinExistence type="predicted"/>